<name>A0AAN6LMQ6_9PLEO</name>
<proteinExistence type="predicted"/>
<gene>
    <name evidence="2" type="ORF">GRF29_213g953742</name>
</gene>
<protein>
    <submittedName>
        <fullName evidence="2">Uncharacterized protein</fullName>
    </submittedName>
</protein>
<comment type="caution">
    <text evidence="2">The sequence shown here is derived from an EMBL/GenBank/DDBJ whole genome shotgun (WGS) entry which is preliminary data.</text>
</comment>
<keyword evidence="1" id="KW-0472">Membrane</keyword>
<organism evidence="2 3">
    <name type="scientific">Pseudopithomyces chartarum</name>
    <dbReference type="NCBI Taxonomy" id="1892770"/>
    <lineage>
        <taxon>Eukaryota</taxon>
        <taxon>Fungi</taxon>
        <taxon>Dikarya</taxon>
        <taxon>Ascomycota</taxon>
        <taxon>Pezizomycotina</taxon>
        <taxon>Dothideomycetes</taxon>
        <taxon>Pleosporomycetidae</taxon>
        <taxon>Pleosporales</taxon>
        <taxon>Massarineae</taxon>
        <taxon>Didymosphaeriaceae</taxon>
        <taxon>Pseudopithomyces</taxon>
    </lineage>
</organism>
<dbReference type="Proteomes" id="UP001280581">
    <property type="component" value="Unassembled WGS sequence"/>
</dbReference>
<keyword evidence="1" id="KW-1133">Transmembrane helix</keyword>
<feature type="transmembrane region" description="Helical" evidence="1">
    <location>
        <begin position="498"/>
        <end position="518"/>
    </location>
</feature>
<evidence type="ECO:0000313" key="3">
    <source>
        <dbReference type="Proteomes" id="UP001280581"/>
    </source>
</evidence>
<dbReference type="AlphaFoldDB" id="A0AAN6LMQ6"/>
<accession>A0AAN6LMQ6</accession>
<keyword evidence="3" id="KW-1185">Reference proteome</keyword>
<evidence type="ECO:0000313" key="2">
    <source>
        <dbReference type="EMBL" id="KAK3201063.1"/>
    </source>
</evidence>
<sequence length="542" mass="61426">MSAWKGADTSYLQNIRHACRQHPSLKLLKALPATPEHPSRIKILEFTSDTKINDVEIDKLPQLKSYWSNAPSSSTCQGRLYIVENISLPWISALGSHFDIDPRFFAEYLKLDLDRTQNMLAGYHTMRHLPSLRPTATFSTFVYHEIRTFEGCAPRREEYQILTRDNIARLVTTVDHHSGRSTGLIRRALGLWWKPSGPNESWDAIILVDPGMSDMFHIRRWTAGESSPWQTTSCQNTPYLDGYLDFSHWPPPKNQLSNASDCVSYAHILGDISYYWHHASPAEIQAALHDPREAFLFPYRILASHWNLQLEYLVSVISNLEKGLLQFEQMDAHPQSEKITAEVGALRVLLSDVNGWRRRAFFYLEQMRWNIENLNLPSTAGVSGDASSLCSGSTKDFRNHDDVSVKMARGIGTPTAASLALTDLYPVLSSLRLSQERIQSLLPVVMGAFSLLEAQHSVIKADLTIRLSSVGLVFVPLSFTASVLSMGGDFLPGRRLFWVYWAVNMPLIVGLFWWAYWVQAGRMKRAGMRAWKETIGKGRDVD</sequence>
<evidence type="ECO:0000256" key="1">
    <source>
        <dbReference type="SAM" id="Phobius"/>
    </source>
</evidence>
<reference evidence="2 3" key="1">
    <citation type="submission" date="2021-02" db="EMBL/GenBank/DDBJ databases">
        <title>Genome assembly of Pseudopithomyces chartarum.</title>
        <authorList>
            <person name="Jauregui R."/>
            <person name="Singh J."/>
            <person name="Voisey C."/>
        </authorList>
    </citation>
    <scope>NUCLEOTIDE SEQUENCE [LARGE SCALE GENOMIC DNA]</scope>
    <source>
        <strain evidence="2 3">AGR01</strain>
    </source>
</reference>
<keyword evidence="1" id="KW-0812">Transmembrane</keyword>
<dbReference type="EMBL" id="WVTA01000017">
    <property type="protein sequence ID" value="KAK3201063.1"/>
    <property type="molecule type" value="Genomic_DNA"/>
</dbReference>